<reference evidence="9" key="1">
    <citation type="journal article" date="2020" name="New Phytol.">
        <title>Comparative genomics reveals dynamic genome evolution in host specialist ectomycorrhizal fungi.</title>
        <authorList>
            <person name="Lofgren L.A."/>
            <person name="Nguyen N.H."/>
            <person name="Vilgalys R."/>
            <person name="Ruytinx J."/>
            <person name="Liao H.L."/>
            <person name="Branco S."/>
            <person name="Kuo A."/>
            <person name="LaButti K."/>
            <person name="Lipzen A."/>
            <person name="Andreopoulos W."/>
            <person name="Pangilinan J."/>
            <person name="Riley R."/>
            <person name="Hundley H."/>
            <person name="Na H."/>
            <person name="Barry K."/>
            <person name="Grigoriev I.V."/>
            <person name="Stajich J.E."/>
            <person name="Kennedy P.G."/>
        </authorList>
    </citation>
    <scope>NUCLEOTIDE SEQUENCE</scope>
    <source>
        <strain evidence="9">S12</strain>
    </source>
</reference>
<keyword evidence="10" id="KW-1185">Reference proteome</keyword>
<dbReference type="PANTHER" id="PTHR23504">
    <property type="entry name" value="MAJOR FACILITATOR SUPERFAMILY DOMAIN-CONTAINING PROTEIN 10"/>
    <property type="match status" value="1"/>
</dbReference>
<dbReference type="PROSITE" id="PS50850">
    <property type="entry name" value="MFS"/>
    <property type="match status" value="1"/>
</dbReference>
<protein>
    <submittedName>
        <fullName evidence="9">Major facilitator superfamily domain-containing protein</fullName>
    </submittedName>
</protein>
<feature type="domain" description="Major facilitator superfamily (MFS) profile" evidence="8">
    <location>
        <begin position="47"/>
        <end position="491"/>
    </location>
</feature>
<keyword evidence="5 7" id="KW-0472">Membrane</keyword>
<evidence type="ECO:0000256" key="2">
    <source>
        <dbReference type="ARBA" id="ARBA00022448"/>
    </source>
</evidence>
<feature type="transmembrane region" description="Helical" evidence="7">
    <location>
        <begin position="329"/>
        <end position="353"/>
    </location>
</feature>
<dbReference type="EMBL" id="JABBWE010000046">
    <property type="protein sequence ID" value="KAG1790974.1"/>
    <property type="molecule type" value="Genomic_DNA"/>
</dbReference>
<evidence type="ECO:0000259" key="8">
    <source>
        <dbReference type="PROSITE" id="PS50850"/>
    </source>
</evidence>
<dbReference type="OrthoDB" id="419616at2759"/>
<dbReference type="InterPro" id="IPR036259">
    <property type="entry name" value="MFS_trans_sf"/>
</dbReference>
<dbReference type="Pfam" id="PF07690">
    <property type="entry name" value="MFS_1"/>
    <property type="match status" value="1"/>
</dbReference>
<feature type="transmembrane region" description="Helical" evidence="7">
    <location>
        <begin position="219"/>
        <end position="241"/>
    </location>
</feature>
<feature type="transmembrane region" description="Helical" evidence="7">
    <location>
        <begin position="176"/>
        <end position="199"/>
    </location>
</feature>
<dbReference type="AlphaFoldDB" id="A0A9P7AJV2"/>
<comment type="caution">
    <text evidence="9">The sequence shown here is derived from an EMBL/GenBank/DDBJ whole genome shotgun (WGS) entry which is preliminary data.</text>
</comment>
<dbReference type="InterPro" id="IPR020846">
    <property type="entry name" value="MFS_dom"/>
</dbReference>
<feature type="transmembrane region" description="Helical" evidence="7">
    <location>
        <begin position="442"/>
        <end position="462"/>
    </location>
</feature>
<gene>
    <name evidence="9" type="ORF">HD556DRAFT_1295206</name>
</gene>
<keyword evidence="2" id="KW-0813">Transport</keyword>
<evidence type="ECO:0000256" key="1">
    <source>
        <dbReference type="ARBA" id="ARBA00004141"/>
    </source>
</evidence>
<dbReference type="CDD" id="cd17330">
    <property type="entry name" value="MFS_SLC46_TetA_like"/>
    <property type="match status" value="1"/>
</dbReference>
<dbReference type="SUPFAM" id="SSF103473">
    <property type="entry name" value="MFS general substrate transporter"/>
    <property type="match status" value="1"/>
</dbReference>
<dbReference type="PANTHER" id="PTHR23504:SF15">
    <property type="entry name" value="MAJOR FACILITATOR SUPERFAMILY (MFS) PROFILE DOMAIN-CONTAINING PROTEIN"/>
    <property type="match status" value="1"/>
</dbReference>
<evidence type="ECO:0000256" key="6">
    <source>
        <dbReference type="SAM" id="MobiDB-lite"/>
    </source>
</evidence>
<dbReference type="GO" id="GO:0016020">
    <property type="term" value="C:membrane"/>
    <property type="evidence" value="ECO:0007669"/>
    <property type="project" value="UniProtKB-SubCell"/>
</dbReference>
<evidence type="ECO:0000313" key="9">
    <source>
        <dbReference type="EMBL" id="KAG1790974.1"/>
    </source>
</evidence>
<dbReference type="GO" id="GO:0022857">
    <property type="term" value="F:transmembrane transporter activity"/>
    <property type="evidence" value="ECO:0007669"/>
    <property type="project" value="InterPro"/>
</dbReference>
<name>A0A9P7AJV2_9AGAM</name>
<feature type="transmembrane region" description="Helical" evidence="7">
    <location>
        <begin position="290"/>
        <end position="317"/>
    </location>
</feature>
<dbReference type="Proteomes" id="UP000719766">
    <property type="component" value="Unassembled WGS sequence"/>
</dbReference>
<feature type="transmembrane region" description="Helical" evidence="7">
    <location>
        <begin position="119"/>
        <end position="137"/>
    </location>
</feature>
<dbReference type="GeneID" id="64593189"/>
<keyword evidence="4 7" id="KW-1133">Transmembrane helix</keyword>
<dbReference type="RefSeq" id="XP_041157902.1">
    <property type="nucleotide sequence ID" value="XM_041299425.1"/>
</dbReference>
<comment type="subcellular location">
    <subcellularLocation>
        <location evidence="1">Membrane</location>
        <topology evidence="1">Multi-pass membrane protein</topology>
    </subcellularLocation>
</comment>
<evidence type="ECO:0000256" key="7">
    <source>
        <dbReference type="SAM" id="Phobius"/>
    </source>
</evidence>
<proteinExistence type="predicted"/>
<evidence type="ECO:0000256" key="3">
    <source>
        <dbReference type="ARBA" id="ARBA00022692"/>
    </source>
</evidence>
<feature type="transmembrane region" description="Helical" evidence="7">
    <location>
        <begin position="468"/>
        <end position="488"/>
    </location>
</feature>
<keyword evidence="3 7" id="KW-0812">Transmembrane</keyword>
<dbReference type="Gene3D" id="1.20.1250.20">
    <property type="entry name" value="MFS general substrate transporter like domains"/>
    <property type="match status" value="1"/>
</dbReference>
<dbReference type="InterPro" id="IPR011701">
    <property type="entry name" value="MFS"/>
</dbReference>
<feature type="transmembrane region" description="Helical" evidence="7">
    <location>
        <begin position="143"/>
        <end position="164"/>
    </location>
</feature>
<feature type="compositionally biased region" description="Polar residues" evidence="6">
    <location>
        <begin position="253"/>
        <end position="268"/>
    </location>
</feature>
<feature type="transmembrane region" description="Helical" evidence="7">
    <location>
        <begin position="399"/>
        <end position="421"/>
    </location>
</feature>
<organism evidence="9 10">
    <name type="scientific">Suillus plorans</name>
    <dbReference type="NCBI Taxonomy" id="116603"/>
    <lineage>
        <taxon>Eukaryota</taxon>
        <taxon>Fungi</taxon>
        <taxon>Dikarya</taxon>
        <taxon>Basidiomycota</taxon>
        <taxon>Agaricomycotina</taxon>
        <taxon>Agaricomycetes</taxon>
        <taxon>Agaricomycetidae</taxon>
        <taxon>Boletales</taxon>
        <taxon>Suillineae</taxon>
        <taxon>Suillaceae</taxon>
        <taxon>Suillus</taxon>
    </lineage>
</organism>
<evidence type="ECO:0000256" key="5">
    <source>
        <dbReference type="ARBA" id="ARBA00023136"/>
    </source>
</evidence>
<sequence>MTPANNIANDTTNYDETSPLLRTTSNAHNAEAQIAEKPKYTPLPKGQLTALCIVRLVEPIAFTQVFPYVNEFMSDLHLTDDPSKIGFYSGLVESVFAVSQLCSIYQWARLSDVIGRRPVIFLGIIGLVITTLMFGLSKSLASVLVARCLGGLFSGNIAVIHSVLGEITDSTNQMVAFPIYGLAWPIGSIIGPLIGGAFSQPASKYPEILGYQFLKDYPYFLPCFIASTFAIIGIFLGFISLEETLPSKRNGKKSASPNASTNGDSVTTAPALPEKPLSVSKLLSIPIISALALSGFMLSYIGTSFDVVFVLFCYSPIKSGGLAFSASQIGYSLAIAGAIGAAIQLCIMSYLLRTFDSAKIYCFCMSLWPYTFLVLPFLNLIARAGLDETTGELGTTAVAFLWVGIAFVLLLTKAACVAYGVSMILTKENAPNAASLGQSNGLVQFTMCFARSFAPFVVSALFATSLEYNLLGGYLWLVIMVMVSFLGMTTSRKIKQNSAKTIG</sequence>
<evidence type="ECO:0000256" key="4">
    <source>
        <dbReference type="ARBA" id="ARBA00022989"/>
    </source>
</evidence>
<accession>A0A9P7AJV2</accession>
<feature type="transmembrane region" description="Helical" evidence="7">
    <location>
        <begin position="360"/>
        <end position="379"/>
    </location>
</feature>
<feature type="region of interest" description="Disordered" evidence="6">
    <location>
        <begin position="250"/>
        <end position="269"/>
    </location>
</feature>
<evidence type="ECO:0000313" key="10">
    <source>
        <dbReference type="Proteomes" id="UP000719766"/>
    </source>
</evidence>